<comment type="caution">
    <text evidence="4">The sequence shown here is derived from an EMBL/GenBank/DDBJ whole genome shotgun (WGS) entry which is preliminary data.</text>
</comment>
<feature type="domain" description="Guanylate cyclase" evidence="3">
    <location>
        <begin position="7"/>
        <end position="133"/>
    </location>
</feature>
<dbReference type="SUPFAM" id="SSF55073">
    <property type="entry name" value="Nucleotide cyclase"/>
    <property type="match status" value="1"/>
</dbReference>
<reference evidence="4" key="2">
    <citation type="submission" date="2020-09" db="EMBL/GenBank/DDBJ databases">
        <authorList>
            <person name="Sun Q."/>
            <person name="Zhou Y."/>
        </authorList>
    </citation>
    <scope>NUCLEOTIDE SEQUENCE</scope>
    <source>
        <strain evidence="4">CGMCC 1.15725</strain>
    </source>
</reference>
<keyword evidence="1" id="KW-0547">Nucleotide-binding</keyword>
<dbReference type="GO" id="GO:0004016">
    <property type="term" value="F:adenylate cyclase activity"/>
    <property type="evidence" value="ECO:0007669"/>
    <property type="project" value="UniProtKB-ARBA"/>
</dbReference>
<accession>A0A8J2YYY7</accession>
<evidence type="ECO:0000256" key="2">
    <source>
        <dbReference type="ARBA" id="ARBA00022840"/>
    </source>
</evidence>
<dbReference type="CDD" id="cd07302">
    <property type="entry name" value="CHD"/>
    <property type="match status" value="1"/>
</dbReference>
<evidence type="ECO:0000256" key="1">
    <source>
        <dbReference type="ARBA" id="ARBA00022741"/>
    </source>
</evidence>
<dbReference type="InterPro" id="IPR001054">
    <property type="entry name" value="A/G_cyclase"/>
</dbReference>
<dbReference type="GO" id="GO:0035556">
    <property type="term" value="P:intracellular signal transduction"/>
    <property type="evidence" value="ECO:0007669"/>
    <property type="project" value="InterPro"/>
</dbReference>
<dbReference type="SUPFAM" id="SSF48452">
    <property type="entry name" value="TPR-like"/>
    <property type="match status" value="1"/>
</dbReference>
<dbReference type="InterPro" id="IPR027417">
    <property type="entry name" value="P-loop_NTPase"/>
</dbReference>
<dbReference type="GO" id="GO:0005524">
    <property type="term" value="F:ATP binding"/>
    <property type="evidence" value="ECO:0007669"/>
    <property type="project" value="UniProtKB-KW"/>
</dbReference>
<sequence length="1014" mass="109676">MERRVVTAFFIDVVGSTALTVQLGPERFKRALDQAFLELRTIIDGEQGTVANTIGDAIFALFGTPAAHSDDPQRALRAAQACIRWAEMRGGAPVPLAVRIGLETGEVIVDLTAEREGQQTSIGTCVNLAARLQQLAAPGQVLVGPTCHQVAAELAAFAPLGEVELKGLGRQAVWRLVAIGEPAGRALPPLIGRTSELARLKAAYRRVRSGRSILAIVSGPPGQGKTRLVEEFLAAIGAKARILQARCRPVAERAARNPLRELLASDGAGGSAEALAARLADLFSDPLERDRVSAALAHSAGMIVSHELATLPADQRQDEVENGWRRYLAALTRDRPLVVWVDDAHWGEPEIVRMLERITLGASLPLLVIATARPAFAAQARLRAGVNRLFVSLDALEASDAWALARHAGSIDPAGIERAEGNPLFIIELSRARSMSATPEVPITLKGIIGARLDELSRQDRALLQCVAVVGETFTASDAALLSGREPADVASALDRLVAIAYLRPVQGGLRFHHALVHDVAYGRLATAERLQLHAHYARYGVPADDAETLAHHLWEAVGGEDAEWVWEGSEELSRVRSHAREAHLAASRRYADRFAYERAIEACRRAALFAIDPEDVGQVEQTIGDVFAAKGDADQAWAHFMRARQCYLEAGHQPPADLYASFLELPVYNSGMFLRPPDEALVEALLREGEGVARGAGDAASMARLLALRAYQSFDVVQLTEALRVSETVVDPTALGSILGHAGTLQNRVGDFAAARQSYERLDALAPLGAATDRQHEFRAILALNIGRLEEAEGLAAQFLASSASRGPHLRTHAYREQCHVLLAQGYWRGLRELAADTERLVSEHPETAFCYAVTTALAFAAVASAIEGEDMEARALLSRAEAPLQAEPFERESVLLLANGALGLSDKVDELRGMTRQRNATPLWYFDRMDAVVLTMLERWDEVDEVLPRLERVAAQGNSRYVAALVAGVREEMTAARGGAAATHRMLRELGYRGWSRLLAYRPAAGDGGRAA</sequence>
<dbReference type="Gene3D" id="3.40.50.300">
    <property type="entry name" value="P-loop containing nucleotide triphosphate hydrolases"/>
    <property type="match status" value="1"/>
</dbReference>
<dbReference type="GO" id="GO:0005737">
    <property type="term" value="C:cytoplasm"/>
    <property type="evidence" value="ECO:0007669"/>
    <property type="project" value="TreeGrafter"/>
</dbReference>
<dbReference type="PANTHER" id="PTHR16305:SF28">
    <property type="entry name" value="GUANYLATE CYCLASE DOMAIN-CONTAINING PROTEIN"/>
    <property type="match status" value="1"/>
</dbReference>
<dbReference type="PANTHER" id="PTHR16305">
    <property type="entry name" value="TESTICULAR SOLUBLE ADENYLYL CYCLASE"/>
    <property type="match status" value="1"/>
</dbReference>
<dbReference type="SMART" id="SM00044">
    <property type="entry name" value="CYCc"/>
    <property type="match status" value="1"/>
</dbReference>
<dbReference type="AlphaFoldDB" id="A0A8J2YYY7"/>
<reference evidence="4" key="1">
    <citation type="journal article" date="2014" name="Int. J. Syst. Evol. Microbiol.">
        <title>Complete genome sequence of Corynebacterium casei LMG S-19264T (=DSM 44701T), isolated from a smear-ripened cheese.</title>
        <authorList>
            <consortium name="US DOE Joint Genome Institute (JGI-PGF)"/>
            <person name="Walter F."/>
            <person name="Albersmeier A."/>
            <person name="Kalinowski J."/>
            <person name="Ruckert C."/>
        </authorList>
    </citation>
    <scope>NUCLEOTIDE SEQUENCE</scope>
    <source>
        <strain evidence="4">CGMCC 1.15725</strain>
    </source>
</reference>
<dbReference type="GO" id="GO:0009190">
    <property type="term" value="P:cyclic nucleotide biosynthetic process"/>
    <property type="evidence" value="ECO:0007669"/>
    <property type="project" value="InterPro"/>
</dbReference>
<dbReference type="InterPro" id="IPR029787">
    <property type="entry name" value="Nucleotide_cyclase"/>
</dbReference>
<dbReference type="EMBL" id="BMJQ01000017">
    <property type="protein sequence ID" value="GGF40784.1"/>
    <property type="molecule type" value="Genomic_DNA"/>
</dbReference>
<proteinExistence type="predicted"/>
<dbReference type="RefSeq" id="WP_189051288.1">
    <property type="nucleotide sequence ID" value="NZ_BMJQ01000017.1"/>
</dbReference>
<dbReference type="InterPro" id="IPR041664">
    <property type="entry name" value="AAA_16"/>
</dbReference>
<dbReference type="Proteomes" id="UP000646365">
    <property type="component" value="Unassembled WGS sequence"/>
</dbReference>
<gene>
    <name evidence="4" type="ORF">GCM10011611_54030</name>
</gene>
<dbReference type="SUPFAM" id="SSF52540">
    <property type="entry name" value="P-loop containing nucleoside triphosphate hydrolases"/>
    <property type="match status" value="1"/>
</dbReference>
<evidence type="ECO:0000313" key="5">
    <source>
        <dbReference type="Proteomes" id="UP000646365"/>
    </source>
</evidence>
<keyword evidence="2" id="KW-0067">ATP-binding</keyword>
<name>A0A8J2YYY7_9PROT</name>
<dbReference type="InterPro" id="IPR011990">
    <property type="entry name" value="TPR-like_helical_dom_sf"/>
</dbReference>
<organism evidence="4 5">
    <name type="scientific">Aliidongia dinghuensis</name>
    <dbReference type="NCBI Taxonomy" id="1867774"/>
    <lineage>
        <taxon>Bacteria</taxon>
        <taxon>Pseudomonadati</taxon>
        <taxon>Pseudomonadota</taxon>
        <taxon>Alphaproteobacteria</taxon>
        <taxon>Rhodospirillales</taxon>
        <taxon>Dongiaceae</taxon>
        <taxon>Aliidongia</taxon>
    </lineage>
</organism>
<evidence type="ECO:0000259" key="3">
    <source>
        <dbReference type="PROSITE" id="PS50125"/>
    </source>
</evidence>
<dbReference type="Pfam" id="PF13191">
    <property type="entry name" value="AAA_16"/>
    <property type="match status" value="1"/>
</dbReference>
<protein>
    <submittedName>
        <fullName evidence="4">Adenylate cyclase</fullName>
    </submittedName>
</protein>
<dbReference type="PROSITE" id="PS50125">
    <property type="entry name" value="GUANYLATE_CYCLASE_2"/>
    <property type="match status" value="1"/>
</dbReference>
<dbReference type="Pfam" id="PF00211">
    <property type="entry name" value="Guanylate_cyc"/>
    <property type="match status" value="1"/>
</dbReference>
<evidence type="ECO:0000313" key="4">
    <source>
        <dbReference type="EMBL" id="GGF40784.1"/>
    </source>
</evidence>
<dbReference type="Gene3D" id="3.30.70.1230">
    <property type="entry name" value="Nucleotide cyclase"/>
    <property type="match status" value="1"/>
</dbReference>
<keyword evidence="5" id="KW-1185">Reference proteome</keyword>